<evidence type="ECO:0000256" key="1">
    <source>
        <dbReference type="ARBA" id="ARBA00010875"/>
    </source>
</evidence>
<dbReference type="GO" id="GO:0004521">
    <property type="term" value="F:RNA endonuclease activity"/>
    <property type="evidence" value="ECO:0007669"/>
    <property type="project" value="UniProtKB-UniRule"/>
</dbReference>
<dbReference type="InterPro" id="IPR002036">
    <property type="entry name" value="YbeY"/>
</dbReference>
<keyword evidence="8" id="KW-0690">Ribosome biogenesis</keyword>
<evidence type="ECO:0000313" key="9">
    <source>
        <dbReference type="EMBL" id="ANG66297.1"/>
    </source>
</evidence>
<dbReference type="InterPro" id="IPR023091">
    <property type="entry name" value="MetalPrtase_cat_dom_sf_prd"/>
</dbReference>
<dbReference type="GeneID" id="81478292"/>
<evidence type="ECO:0000256" key="3">
    <source>
        <dbReference type="ARBA" id="ARBA00022722"/>
    </source>
</evidence>
<dbReference type="GO" id="GO:0008270">
    <property type="term" value="F:zinc ion binding"/>
    <property type="evidence" value="ECO:0007669"/>
    <property type="project" value="UniProtKB-UniRule"/>
</dbReference>
<evidence type="ECO:0000256" key="5">
    <source>
        <dbReference type="ARBA" id="ARBA00022759"/>
    </source>
</evidence>
<dbReference type="AlphaFoldDB" id="A0A173DZG5"/>
<keyword evidence="7 8" id="KW-0862">Zinc</keyword>
<keyword evidence="6 8" id="KW-0378">Hydrolase</keyword>
<feature type="binding site" evidence="8">
    <location>
        <position position="129"/>
    </location>
    <ligand>
        <name>Zn(2+)</name>
        <dbReference type="ChEBI" id="CHEBI:29105"/>
        <note>catalytic</note>
    </ligand>
</feature>
<reference evidence="9 10" key="1">
    <citation type="journal article" date="2014" name="Syst. Appl. Microbiol.">
        <title>Evidence for the existence of two new members of the family Chlamydiaceae and proposal of Chlamydia avium sp. nov. and Chlamydia gallinacea sp. nov.</title>
        <authorList>
            <person name="Sachse K."/>
            <person name="Laroucau K."/>
            <person name="Riege K."/>
            <person name="Wehner S."/>
            <person name="Dilcher M."/>
            <person name="Creasy H.H."/>
            <person name="Weidmann M."/>
            <person name="Myers G."/>
            <person name="Vorimore F."/>
            <person name="Vicari N."/>
            <person name="Magnino S."/>
            <person name="Liebler-Tenorio E."/>
            <person name="Ruettger A."/>
            <person name="Bavoil P.M."/>
            <person name="Hufert F.T."/>
            <person name="Rossello-Mora R."/>
            <person name="Marz M."/>
        </authorList>
    </citation>
    <scope>NUCLEOTIDE SEQUENCE [LARGE SCALE GENOMIC DNA]</scope>
    <source>
        <strain evidence="9 10">08-1274/3</strain>
    </source>
</reference>
<dbReference type="NCBIfam" id="TIGR00043">
    <property type="entry name" value="rRNA maturation RNase YbeY"/>
    <property type="match status" value="1"/>
</dbReference>
<dbReference type="EMBL" id="CP015840">
    <property type="protein sequence ID" value="ANG66297.1"/>
    <property type="molecule type" value="Genomic_DNA"/>
</dbReference>
<evidence type="ECO:0000256" key="6">
    <source>
        <dbReference type="ARBA" id="ARBA00022801"/>
    </source>
</evidence>
<keyword evidence="8" id="KW-0698">rRNA processing</keyword>
<dbReference type="Pfam" id="PF02130">
    <property type="entry name" value="YbeY"/>
    <property type="match status" value="1"/>
</dbReference>
<dbReference type="KEGG" id="cgz:M787_003105"/>
<dbReference type="HAMAP" id="MF_00009">
    <property type="entry name" value="Endoribonucl_YbeY"/>
    <property type="match status" value="1"/>
</dbReference>
<dbReference type="EC" id="3.1.-.-" evidence="8"/>
<keyword evidence="2 8" id="KW-0963">Cytoplasm</keyword>
<dbReference type="GO" id="GO:0006364">
    <property type="term" value="P:rRNA processing"/>
    <property type="evidence" value="ECO:0007669"/>
    <property type="project" value="UniProtKB-UniRule"/>
</dbReference>
<feature type="binding site" evidence="8">
    <location>
        <position position="123"/>
    </location>
    <ligand>
        <name>Zn(2+)</name>
        <dbReference type="ChEBI" id="CHEBI:29105"/>
        <note>catalytic</note>
    </ligand>
</feature>
<keyword evidence="3 8" id="KW-0540">Nuclease</keyword>
<dbReference type="SUPFAM" id="SSF55486">
    <property type="entry name" value="Metalloproteases ('zincins'), catalytic domain"/>
    <property type="match status" value="1"/>
</dbReference>
<keyword evidence="4 8" id="KW-0479">Metal-binding</keyword>
<dbReference type="Gene3D" id="3.40.390.30">
    <property type="entry name" value="Metalloproteases ('zincins'), catalytic domain"/>
    <property type="match status" value="1"/>
</dbReference>
<dbReference type="RefSeq" id="WP_034734192.1">
    <property type="nucleotide sequence ID" value="NZ_CP015840.1"/>
</dbReference>
<feature type="binding site" evidence="8">
    <location>
        <position position="119"/>
    </location>
    <ligand>
        <name>Zn(2+)</name>
        <dbReference type="ChEBI" id="CHEBI:29105"/>
        <note>catalytic</note>
    </ligand>
</feature>
<organism evidence="9 10">
    <name type="scientific">Chlamydia gallinacea 08-1274/3</name>
    <dbReference type="NCBI Taxonomy" id="1143323"/>
    <lineage>
        <taxon>Bacteria</taxon>
        <taxon>Pseudomonadati</taxon>
        <taxon>Chlamydiota</taxon>
        <taxon>Chlamydiia</taxon>
        <taxon>Chlamydiales</taxon>
        <taxon>Chlamydiaceae</taxon>
        <taxon>Chlamydia/Chlamydophila group</taxon>
        <taxon>Chlamydia</taxon>
    </lineage>
</organism>
<evidence type="ECO:0000256" key="2">
    <source>
        <dbReference type="ARBA" id="ARBA00022490"/>
    </source>
</evidence>
<comment type="cofactor">
    <cofactor evidence="8">
        <name>Zn(2+)</name>
        <dbReference type="ChEBI" id="CHEBI:29105"/>
    </cofactor>
    <text evidence="8">Binds 1 zinc ion.</text>
</comment>
<evidence type="ECO:0000256" key="4">
    <source>
        <dbReference type="ARBA" id="ARBA00022723"/>
    </source>
</evidence>
<dbReference type="GO" id="GO:0004222">
    <property type="term" value="F:metalloendopeptidase activity"/>
    <property type="evidence" value="ECO:0007669"/>
    <property type="project" value="InterPro"/>
</dbReference>
<name>A0A173DZG5_9CHLA</name>
<dbReference type="GO" id="GO:0005737">
    <property type="term" value="C:cytoplasm"/>
    <property type="evidence" value="ECO:0007669"/>
    <property type="project" value="UniProtKB-SubCell"/>
</dbReference>
<dbReference type="STRING" id="1143323.M787_003105"/>
<gene>
    <name evidence="8" type="primary">ybeY</name>
    <name evidence="9" type="ORF">M787_003105</name>
</gene>
<keyword evidence="5 8" id="KW-0255">Endonuclease</keyword>
<comment type="function">
    <text evidence="8">Single strand-specific metallo-endoribonuclease involved in late-stage 70S ribosome quality control and in maturation of the 3' terminus of the 16S rRNA.</text>
</comment>
<proteinExistence type="inferred from homology"/>
<dbReference type="OrthoDB" id="9807740at2"/>
<evidence type="ECO:0000313" key="10">
    <source>
        <dbReference type="Proteomes" id="UP000019147"/>
    </source>
</evidence>
<comment type="subcellular location">
    <subcellularLocation>
        <location evidence="8">Cytoplasm</location>
    </subcellularLocation>
</comment>
<protein>
    <recommendedName>
        <fullName evidence="8">Endoribonuclease YbeY</fullName>
        <ecNumber evidence="8">3.1.-.-</ecNumber>
    </recommendedName>
</protein>
<evidence type="ECO:0000256" key="8">
    <source>
        <dbReference type="HAMAP-Rule" id="MF_00009"/>
    </source>
</evidence>
<dbReference type="eggNOG" id="COG0319">
    <property type="taxonomic scope" value="Bacteria"/>
</dbReference>
<dbReference type="Proteomes" id="UP000019147">
    <property type="component" value="Chromosome"/>
</dbReference>
<evidence type="ECO:0000256" key="7">
    <source>
        <dbReference type="ARBA" id="ARBA00022833"/>
    </source>
</evidence>
<accession>A0A173DZG5</accession>
<sequence>MKKSVTKVYVYNRQRDVPICLRSVKKLVICCLQYWGIVTNQVYIYFLEDKALAHLHNEIFSDPSLTDTITLPMDAPQSQASPHVLGEAFISPRAAQRFLKHRANDVDILYEEISRYVVHSLLHMIGYDDQTPEERKKMRVKENQALCMLREKRALVIS</sequence>
<comment type="similarity">
    <text evidence="1 8">Belongs to the endoribonuclease YbeY family.</text>
</comment>